<evidence type="ECO:0000256" key="6">
    <source>
        <dbReference type="HAMAP-Rule" id="MF_00314"/>
    </source>
</evidence>
<reference evidence="7" key="1">
    <citation type="submission" date="2022-09" db="EMBL/GenBank/DDBJ databases">
        <title>Haloadaptaus new haloarchaeum isolated from saline soil.</title>
        <authorList>
            <person name="Duran-Viseras A."/>
            <person name="Sanchez-Porro C."/>
            <person name="Ventosa A."/>
        </authorList>
    </citation>
    <scope>NUCLEOTIDE SEQUENCE</scope>
    <source>
        <strain evidence="7">F3-133</strain>
    </source>
</reference>
<accession>A0A9Q4C4K2</accession>
<dbReference type="InterPro" id="IPR044911">
    <property type="entry name" value="V-type_ATPase_csu/dsu_dom_3"/>
</dbReference>
<dbReference type="Gene3D" id="1.20.1690.10">
    <property type="entry name" value="V-type ATP synthase subunit C domain"/>
    <property type="match status" value="2"/>
</dbReference>
<keyword evidence="3 6" id="KW-0375">Hydrogen ion transport</keyword>
<name>A0A9Q4C4K2_9EURY</name>
<protein>
    <recommendedName>
        <fullName evidence="6">A-type ATP synthase subunit C</fullName>
    </recommendedName>
</protein>
<dbReference type="NCBIfam" id="TIGR02923">
    <property type="entry name" value="AhaC"/>
    <property type="match status" value="1"/>
</dbReference>
<proteinExistence type="inferred from homology"/>
<dbReference type="GO" id="GO:0046933">
    <property type="term" value="F:proton-transporting ATP synthase activity, rotational mechanism"/>
    <property type="evidence" value="ECO:0007669"/>
    <property type="project" value="UniProtKB-UniRule"/>
</dbReference>
<dbReference type="InterPro" id="IPR002843">
    <property type="entry name" value="ATPase_V0-cplx_csu/dsu"/>
</dbReference>
<evidence type="ECO:0000256" key="5">
    <source>
        <dbReference type="ARBA" id="ARBA00023310"/>
    </source>
</evidence>
<dbReference type="InterPro" id="IPR014272">
    <property type="entry name" value="ATPase_V0-cplx_csu"/>
</dbReference>
<comment type="subunit">
    <text evidence="6">Has multiple subunits with at least A(3), B(3), C, D, E, F, H, I and proteolipid K(x).</text>
</comment>
<dbReference type="InterPro" id="IPR035067">
    <property type="entry name" value="V-type_ATPase_csu/dsu"/>
</dbReference>
<dbReference type="PANTHER" id="PTHR38682:SF1">
    <property type="entry name" value="V-TYPE ATP SYNTHASE SUBUNIT C"/>
    <property type="match status" value="1"/>
</dbReference>
<dbReference type="Gene3D" id="1.10.132.50">
    <property type="entry name" value="ATP synthase (C/AC39) subunit, domain 3"/>
    <property type="match status" value="1"/>
</dbReference>
<dbReference type="InterPro" id="IPR050873">
    <property type="entry name" value="V-ATPase_V0D/AC39_subunit"/>
</dbReference>
<dbReference type="AlphaFoldDB" id="A0A9Q4C4K2"/>
<dbReference type="GO" id="GO:0005886">
    <property type="term" value="C:plasma membrane"/>
    <property type="evidence" value="ECO:0007669"/>
    <property type="project" value="UniProtKB-SubCell"/>
</dbReference>
<evidence type="ECO:0000256" key="2">
    <source>
        <dbReference type="ARBA" id="ARBA00022448"/>
    </source>
</evidence>
<comment type="subcellular location">
    <subcellularLocation>
        <location evidence="6">Cell membrane</location>
        <topology evidence="6">Peripheral membrane protein</topology>
    </subcellularLocation>
</comment>
<comment type="similarity">
    <text evidence="1 6">Belongs to the V-ATPase V0D/AC39 subunit family.</text>
</comment>
<dbReference type="InterPro" id="IPR036079">
    <property type="entry name" value="ATPase_csu/dsu_sf"/>
</dbReference>
<evidence type="ECO:0000313" key="7">
    <source>
        <dbReference type="EMBL" id="MCX2819163.1"/>
    </source>
</evidence>
<comment type="function">
    <text evidence="6">Component of the A-type ATP synthase that produces ATP from ADP in the presence of a proton gradient across the membrane.</text>
</comment>
<dbReference type="HAMAP" id="MF_00314">
    <property type="entry name" value="ATP_synth_C_arch"/>
    <property type="match status" value="1"/>
</dbReference>
<evidence type="ECO:0000256" key="4">
    <source>
        <dbReference type="ARBA" id="ARBA00023065"/>
    </source>
</evidence>
<dbReference type="GO" id="GO:0046961">
    <property type="term" value="F:proton-transporting ATPase activity, rotational mechanism"/>
    <property type="evidence" value="ECO:0007669"/>
    <property type="project" value="InterPro"/>
</dbReference>
<gene>
    <name evidence="7" type="primary">ahaC</name>
    <name evidence="6" type="synonym">atpC</name>
    <name evidence="7" type="ORF">EGH25_07330</name>
</gene>
<dbReference type="GO" id="GO:0005524">
    <property type="term" value="F:ATP binding"/>
    <property type="evidence" value="ECO:0007669"/>
    <property type="project" value="UniProtKB-UniRule"/>
</dbReference>
<keyword evidence="6" id="KW-1003">Cell membrane</keyword>
<evidence type="ECO:0000256" key="3">
    <source>
        <dbReference type="ARBA" id="ARBA00022781"/>
    </source>
</evidence>
<dbReference type="RefSeq" id="WP_266087206.1">
    <property type="nucleotide sequence ID" value="NZ_RKLV01000006.1"/>
</dbReference>
<keyword evidence="8" id="KW-1185">Reference proteome</keyword>
<dbReference type="SUPFAM" id="SSF103486">
    <property type="entry name" value="V-type ATP synthase subunit C"/>
    <property type="match status" value="1"/>
</dbReference>
<sequence length="352" mass="39726">MRTGAESGGSSNYEYVAARVRARKAKLFGDDDYRKLVRMSPNEIARFMEESEYSEEINRLGARHEGVDLIEYALYDNMARHFSDIVRWSEGTLRETVVDYLRSYDALNVKTVLRGVFTDAKPDEIRVDLIPAGEIDEGFLESLAELGSVEEVVEELEGTVFGDALEEALREYEDDDVLLPLENAVDRTFYEGLIQGARVAPESPRGVYRDFLRSEIDVLNVRNALRAAGSEKVDVGEYFIEGGDLFSRSELERLVENREELVEALRGSEYGNELEEAIDELEETGSLVEFDTALDKLLMEFAGSMTNRYPNSVAPVISYILSKEREVQNIRGIARGKEAGLTVEEIEEEIVI</sequence>
<dbReference type="GO" id="GO:0033179">
    <property type="term" value="C:proton-transporting V-type ATPase, V0 domain"/>
    <property type="evidence" value="ECO:0007669"/>
    <property type="project" value="InterPro"/>
</dbReference>
<dbReference type="GO" id="GO:0042777">
    <property type="term" value="P:proton motive force-driven plasma membrane ATP synthesis"/>
    <property type="evidence" value="ECO:0007669"/>
    <property type="project" value="UniProtKB-UniRule"/>
</dbReference>
<keyword evidence="2 6" id="KW-0813">Transport</keyword>
<dbReference type="EMBL" id="RKLV01000006">
    <property type="protein sequence ID" value="MCX2819163.1"/>
    <property type="molecule type" value="Genomic_DNA"/>
</dbReference>
<evidence type="ECO:0000256" key="1">
    <source>
        <dbReference type="ARBA" id="ARBA00006709"/>
    </source>
</evidence>
<dbReference type="Proteomes" id="UP001149411">
    <property type="component" value="Unassembled WGS sequence"/>
</dbReference>
<evidence type="ECO:0000313" key="8">
    <source>
        <dbReference type="Proteomes" id="UP001149411"/>
    </source>
</evidence>
<keyword evidence="5 6" id="KW-0066">ATP synthesis</keyword>
<comment type="caution">
    <text evidence="7">The sequence shown here is derived from an EMBL/GenBank/DDBJ whole genome shotgun (WGS) entry which is preliminary data.</text>
</comment>
<keyword evidence="4 6" id="KW-0406">Ion transport</keyword>
<dbReference type="PANTHER" id="PTHR38682">
    <property type="entry name" value="V-TYPE ATP SYNTHASE SUBUNIT C"/>
    <property type="match status" value="1"/>
</dbReference>
<keyword evidence="6" id="KW-0472">Membrane</keyword>
<dbReference type="Pfam" id="PF01992">
    <property type="entry name" value="vATP-synt_AC39"/>
    <property type="match status" value="1"/>
</dbReference>
<organism evidence="7 8">
    <name type="scientific">Halorutilus salinus</name>
    <dbReference type="NCBI Taxonomy" id="2487751"/>
    <lineage>
        <taxon>Archaea</taxon>
        <taxon>Methanobacteriati</taxon>
        <taxon>Methanobacteriota</taxon>
        <taxon>Stenosarchaea group</taxon>
        <taxon>Halobacteria</taxon>
        <taxon>Halorutilales</taxon>
        <taxon>Halorutilaceae</taxon>
        <taxon>Halorutilus</taxon>
    </lineage>
</organism>